<evidence type="ECO:0000313" key="4">
    <source>
        <dbReference type="EMBL" id="NMW31693.1"/>
    </source>
</evidence>
<dbReference type="InterPro" id="IPR036526">
    <property type="entry name" value="C-N_Hydrolase_sf"/>
</dbReference>
<dbReference type="PANTHER" id="PTHR23088">
    <property type="entry name" value="NITRILASE-RELATED"/>
    <property type="match status" value="1"/>
</dbReference>
<dbReference type="InterPro" id="IPR016181">
    <property type="entry name" value="Acyl_CoA_acyltransferase"/>
</dbReference>
<feature type="region of interest" description="Disordered" evidence="1">
    <location>
        <begin position="1"/>
        <end position="21"/>
    </location>
</feature>
<dbReference type="Pfam" id="PF00583">
    <property type="entry name" value="Acetyltransf_1"/>
    <property type="match status" value="1"/>
</dbReference>
<keyword evidence="4" id="KW-0808">Transferase</keyword>
<evidence type="ECO:0000313" key="5">
    <source>
        <dbReference type="Proteomes" id="UP000561181"/>
    </source>
</evidence>
<dbReference type="CDD" id="cd04301">
    <property type="entry name" value="NAT_SF"/>
    <property type="match status" value="1"/>
</dbReference>
<name>A0A848QLZ7_9SPHN</name>
<feature type="domain" description="N-acetyltransferase" evidence="3">
    <location>
        <begin position="30"/>
        <end position="233"/>
    </location>
</feature>
<keyword evidence="5" id="KW-1185">Reference proteome</keyword>
<dbReference type="GO" id="GO:0016747">
    <property type="term" value="F:acyltransferase activity, transferring groups other than amino-acyl groups"/>
    <property type="evidence" value="ECO:0007669"/>
    <property type="project" value="InterPro"/>
</dbReference>
<evidence type="ECO:0000259" key="3">
    <source>
        <dbReference type="PROSITE" id="PS51186"/>
    </source>
</evidence>
<dbReference type="Gene3D" id="3.60.110.10">
    <property type="entry name" value="Carbon-nitrogen hydrolase"/>
    <property type="match status" value="1"/>
</dbReference>
<dbReference type="SUPFAM" id="SSF56317">
    <property type="entry name" value="Carbon-nitrogen hydrolase"/>
    <property type="match status" value="1"/>
</dbReference>
<organism evidence="4 5">
    <name type="scientific">Pontixanthobacter rizhaonensis</name>
    <dbReference type="NCBI Taxonomy" id="2730337"/>
    <lineage>
        <taxon>Bacteria</taxon>
        <taxon>Pseudomonadati</taxon>
        <taxon>Pseudomonadota</taxon>
        <taxon>Alphaproteobacteria</taxon>
        <taxon>Sphingomonadales</taxon>
        <taxon>Erythrobacteraceae</taxon>
        <taxon>Pontixanthobacter</taxon>
    </lineage>
</organism>
<proteinExistence type="predicted"/>
<dbReference type="CDD" id="cd07574">
    <property type="entry name" value="nitrilase_Rim1_like"/>
    <property type="match status" value="1"/>
</dbReference>
<dbReference type="PROSITE" id="PS50263">
    <property type="entry name" value="CN_HYDROLASE"/>
    <property type="match status" value="1"/>
</dbReference>
<dbReference type="PANTHER" id="PTHR23088:SF50">
    <property type="entry name" value="HYDROLASE YHCX"/>
    <property type="match status" value="1"/>
</dbReference>
<evidence type="ECO:0000259" key="2">
    <source>
        <dbReference type="PROSITE" id="PS50263"/>
    </source>
</evidence>
<dbReference type="AlphaFoldDB" id="A0A848QLZ7"/>
<feature type="region of interest" description="Disordered" evidence="1">
    <location>
        <begin position="540"/>
        <end position="561"/>
    </location>
</feature>
<reference evidence="4 5" key="1">
    <citation type="submission" date="2020-04" db="EMBL/GenBank/DDBJ databases">
        <authorList>
            <person name="Liu A."/>
        </authorList>
    </citation>
    <scope>NUCLEOTIDE SEQUENCE [LARGE SCALE GENOMIC DNA]</scope>
    <source>
        <strain evidence="4 5">RZ02</strain>
    </source>
</reference>
<dbReference type="Gene3D" id="3.40.630.30">
    <property type="match status" value="1"/>
</dbReference>
<accession>A0A848QLZ7</accession>
<dbReference type="InterPro" id="IPR000182">
    <property type="entry name" value="GNAT_dom"/>
</dbReference>
<dbReference type="SUPFAM" id="SSF55729">
    <property type="entry name" value="Acyl-CoA N-acyltransferases (Nat)"/>
    <property type="match status" value="1"/>
</dbReference>
<dbReference type="InterPro" id="IPR003010">
    <property type="entry name" value="C-N_Hydrolase"/>
</dbReference>
<sequence length="561" mass="63257">MAKPTQSTPPPKQPRRVARKSAEKFGKRRLEIRGALVKDIRGIAALIRRVYTELPPYTLGEIRGQINNFPEGCFVALLDDEVVGYCASMQLPEPVVFTDHDWDEISGNGYGSRHDPTGDWLYGYEMCVDPKVRGVRIGRRLYEERRALAEDRDLTGIVFGGRMPGYARAKRRKTGGADSPQDYLDKVIAGKIHDPVLRFQLANGFEPERILEGYLPEDKQSAANAVLMAWRNPYVERDQPVKKRLPRGVEAVRVATCQLQARAVKSYEEFIAAVEYFIDVASDYEADFIVFPELFTLMLLSFEEKELSPVEAIERLSEYTPRLKTDFSDFAMQYNINIIAGSHPTRMDDGDIHNIAYVCLRDGSVHEQEKIHPTPNERYWWNIKGGDTVEVIQTDCGPIGVQICYDSEFPELSRRLADEGARIIFVPFCTDSRQGYLRVRYCAQARAIENQCYVVMSGNVGNLPNVANMDIQYAQSCILTPCDFPFARDGIAAEASENVETLTISDINLADLSWARAEGTVRNLADRRFDLYRIEWDEEGEHGGRSKPRRAPIGTATAGGG</sequence>
<dbReference type="EMBL" id="JABCRE010000002">
    <property type="protein sequence ID" value="NMW31693.1"/>
    <property type="molecule type" value="Genomic_DNA"/>
</dbReference>
<feature type="domain" description="CN hydrolase" evidence="2">
    <location>
        <begin position="252"/>
        <end position="509"/>
    </location>
</feature>
<dbReference type="PROSITE" id="PS51186">
    <property type="entry name" value="GNAT"/>
    <property type="match status" value="1"/>
</dbReference>
<protein>
    <submittedName>
        <fullName evidence="4">GNAT family N-acetyltransferase</fullName>
    </submittedName>
</protein>
<evidence type="ECO:0000256" key="1">
    <source>
        <dbReference type="SAM" id="MobiDB-lite"/>
    </source>
</evidence>
<dbReference type="Pfam" id="PF00795">
    <property type="entry name" value="CN_hydrolase"/>
    <property type="match status" value="1"/>
</dbReference>
<dbReference type="Proteomes" id="UP000561181">
    <property type="component" value="Unassembled WGS sequence"/>
</dbReference>
<gene>
    <name evidence="4" type="ORF">HKD42_06440</name>
</gene>
<comment type="caution">
    <text evidence="4">The sequence shown here is derived from an EMBL/GenBank/DDBJ whole genome shotgun (WGS) entry which is preliminary data.</text>
</comment>